<keyword evidence="7" id="KW-0479">Metal-binding</keyword>
<dbReference type="SUPFAM" id="SSF57196">
    <property type="entry name" value="EGF/Laminin"/>
    <property type="match status" value="1"/>
</dbReference>
<keyword evidence="13 20" id="KW-1133">Transmembrane helix</keyword>
<dbReference type="InterPro" id="IPR057243">
    <property type="entry name" value="Integrin_I-EGF_CS"/>
</dbReference>
<comment type="subcellular location">
    <subcellularLocation>
        <location evidence="1 19">Cell membrane</location>
        <topology evidence="1 19">Single-pass type I membrane protein</topology>
    </subcellularLocation>
</comment>
<dbReference type="InterPro" id="IPR013111">
    <property type="entry name" value="EGF_extracell"/>
</dbReference>
<feature type="disulfide bond" evidence="18">
    <location>
        <begin position="430"/>
        <end position="442"/>
    </location>
</feature>
<dbReference type="GO" id="GO:0007160">
    <property type="term" value="P:cell-matrix adhesion"/>
    <property type="evidence" value="ECO:0007669"/>
    <property type="project" value="TreeGrafter"/>
</dbReference>
<dbReference type="PROSITE" id="PS52047">
    <property type="entry name" value="I_EGF_2"/>
    <property type="match status" value="2"/>
</dbReference>
<keyword evidence="3" id="KW-1003">Cell membrane</keyword>
<dbReference type="SMART" id="SM01242">
    <property type="entry name" value="Integrin_B_tail"/>
    <property type="match status" value="1"/>
</dbReference>
<feature type="disulfide bond" evidence="18">
    <location>
        <begin position="573"/>
        <end position="588"/>
    </location>
</feature>
<dbReference type="GO" id="GO:0016477">
    <property type="term" value="P:cell migration"/>
    <property type="evidence" value="ECO:0007669"/>
    <property type="project" value="TreeGrafter"/>
</dbReference>
<feature type="disulfide bond" evidence="18">
    <location>
        <begin position="649"/>
        <end position="699"/>
    </location>
</feature>
<dbReference type="Pfam" id="PF00362">
    <property type="entry name" value="Integrin_beta"/>
    <property type="match status" value="1"/>
</dbReference>
<keyword evidence="8 21" id="KW-0732">Signal</keyword>
<feature type="disulfide bond" evidence="18">
    <location>
        <begin position="492"/>
        <end position="496"/>
    </location>
</feature>
<dbReference type="Pfam" id="PF07974">
    <property type="entry name" value="EGF_2"/>
    <property type="match status" value="1"/>
</dbReference>
<dbReference type="AlphaFoldDB" id="A0AAJ6YUJ0"/>
<dbReference type="GO" id="GO:0033627">
    <property type="term" value="P:cell adhesion mediated by integrin"/>
    <property type="evidence" value="ECO:0007669"/>
    <property type="project" value="TreeGrafter"/>
</dbReference>
<feature type="disulfide bond" evidence="18">
    <location>
        <begin position="535"/>
        <end position="550"/>
    </location>
</feature>
<keyword evidence="17" id="KW-0325">Glycoprotein</keyword>
<dbReference type="PROSITE" id="PS00243">
    <property type="entry name" value="I_EGF_1"/>
    <property type="match status" value="1"/>
</dbReference>
<keyword evidence="9" id="KW-0677">Repeat</keyword>
<evidence type="ECO:0000259" key="23">
    <source>
        <dbReference type="SMART" id="SM01241"/>
    </source>
</evidence>
<evidence type="ECO:0000256" key="21">
    <source>
        <dbReference type="SAM" id="SignalP"/>
    </source>
</evidence>
<evidence type="ECO:0000256" key="2">
    <source>
        <dbReference type="ARBA" id="ARBA00007449"/>
    </source>
</evidence>
<name>A0AAJ6YUJ0_9HYME</name>
<dbReference type="SMART" id="SM00187">
    <property type="entry name" value="INB"/>
    <property type="match status" value="1"/>
</dbReference>
<dbReference type="InterPro" id="IPR040622">
    <property type="entry name" value="EGF_integrin_1"/>
</dbReference>
<feature type="domain" description="Integrin beta subunit VWA" evidence="22">
    <location>
        <begin position="39"/>
        <end position="494"/>
    </location>
</feature>
<dbReference type="GO" id="GO:0009986">
    <property type="term" value="C:cell surface"/>
    <property type="evidence" value="ECO:0007669"/>
    <property type="project" value="TreeGrafter"/>
</dbReference>
<comment type="similarity">
    <text evidence="2 19">Belongs to the integrin beta chain family.</text>
</comment>
<evidence type="ECO:0000256" key="8">
    <source>
        <dbReference type="ARBA" id="ARBA00022729"/>
    </source>
</evidence>
<dbReference type="FunFam" id="1.20.5.100:FF:000002">
    <property type="entry name" value="Integrin beta"/>
    <property type="match status" value="1"/>
</dbReference>
<dbReference type="InterPro" id="IPR014836">
    <property type="entry name" value="Integrin_bsu_cyt_dom"/>
</dbReference>
<evidence type="ECO:0000256" key="17">
    <source>
        <dbReference type="ARBA" id="ARBA00023180"/>
    </source>
</evidence>
<feature type="disulfide bond" evidence="18">
    <location>
        <begin position="647"/>
        <end position="652"/>
    </location>
</feature>
<evidence type="ECO:0000256" key="14">
    <source>
        <dbReference type="ARBA" id="ARBA00023037"/>
    </source>
</evidence>
<keyword evidence="5" id="KW-0597">Phosphoprotein</keyword>
<dbReference type="InterPro" id="IPR015812">
    <property type="entry name" value="Integrin_bsu"/>
</dbReference>
<evidence type="ECO:0000256" key="15">
    <source>
        <dbReference type="ARBA" id="ARBA00023136"/>
    </source>
</evidence>
<evidence type="ECO:0000256" key="13">
    <source>
        <dbReference type="ARBA" id="ARBA00022989"/>
    </source>
</evidence>
<dbReference type="SMART" id="SM01241">
    <property type="entry name" value="Integrin_b_cyt"/>
    <property type="match status" value="1"/>
</dbReference>
<feature type="disulfide bond" evidence="18">
    <location>
        <begin position="462"/>
        <end position="725"/>
    </location>
</feature>
<feature type="disulfide bond" evidence="18">
    <location>
        <begin position="611"/>
        <end position="641"/>
    </location>
</feature>
<proteinExistence type="inferred from homology"/>
<gene>
    <name evidence="26 27" type="primary">LOC105367549</name>
</gene>
<dbReference type="GO" id="GO:0007229">
    <property type="term" value="P:integrin-mediated signaling pathway"/>
    <property type="evidence" value="ECO:0007669"/>
    <property type="project" value="UniProtKB-KW"/>
</dbReference>
<feature type="disulfide bond" evidence="18">
    <location>
        <begin position="683"/>
        <end position="758"/>
    </location>
</feature>
<keyword evidence="15 20" id="KW-0472">Membrane</keyword>
<feature type="disulfide bond" evidence="18">
    <location>
        <begin position="568"/>
        <end position="603"/>
    </location>
</feature>
<feature type="disulfide bond" evidence="18">
    <location>
        <begin position="289"/>
        <end position="330"/>
    </location>
</feature>
<dbReference type="GO" id="GO:0005178">
    <property type="term" value="F:integrin binding"/>
    <property type="evidence" value="ECO:0007669"/>
    <property type="project" value="TreeGrafter"/>
</dbReference>
<dbReference type="Pfam" id="PF18372">
    <property type="entry name" value="I-EGF_1"/>
    <property type="match status" value="1"/>
</dbReference>
<evidence type="ECO:0000256" key="18">
    <source>
        <dbReference type="PIRSR" id="PIRSR002512-1"/>
    </source>
</evidence>
<dbReference type="Pfam" id="PF23105">
    <property type="entry name" value="EGF_integrin"/>
    <property type="match status" value="1"/>
</dbReference>
<feature type="disulfide bond" evidence="18">
    <location>
        <begin position="677"/>
        <end position="686"/>
    </location>
</feature>
<feature type="domain" description="Integrin beta subunit tail" evidence="24">
    <location>
        <begin position="677"/>
        <end position="763"/>
    </location>
</feature>
<evidence type="ECO:0000259" key="24">
    <source>
        <dbReference type="SMART" id="SM01242"/>
    </source>
</evidence>
<evidence type="ECO:0000256" key="1">
    <source>
        <dbReference type="ARBA" id="ARBA00004251"/>
    </source>
</evidence>
<feature type="chain" id="PRO_5044708459" description="Integrin beta" evidence="21">
    <location>
        <begin position="23"/>
        <end position="841"/>
    </location>
</feature>
<dbReference type="PRINTS" id="PR01186">
    <property type="entry name" value="INTEGRINB"/>
</dbReference>
<evidence type="ECO:0000256" key="10">
    <source>
        <dbReference type="ARBA" id="ARBA00022837"/>
    </source>
</evidence>
<evidence type="ECO:0000256" key="9">
    <source>
        <dbReference type="ARBA" id="ARBA00022737"/>
    </source>
</evidence>
<evidence type="ECO:0000256" key="20">
    <source>
        <dbReference type="SAM" id="Phobius"/>
    </source>
</evidence>
<dbReference type="GO" id="GO:0008305">
    <property type="term" value="C:integrin complex"/>
    <property type="evidence" value="ECO:0007669"/>
    <property type="project" value="TreeGrafter"/>
</dbReference>
<evidence type="ECO:0000256" key="4">
    <source>
        <dbReference type="ARBA" id="ARBA00022536"/>
    </source>
</evidence>
<evidence type="ECO:0000256" key="19">
    <source>
        <dbReference type="RuleBase" id="RU000633"/>
    </source>
</evidence>
<keyword evidence="10" id="KW-0106">Calcium</keyword>
<dbReference type="SUPFAM" id="SSF69687">
    <property type="entry name" value="Integrin beta tail domain"/>
    <property type="match status" value="1"/>
</dbReference>
<keyword evidence="11" id="KW-0460">Magnesium</keyword>
<dbReference type="InterPro" id="IPR036349">
    <property type="entry name" value="Integrin_bsu_tail_dom_sf"/>
</dbReference>
<dbReference type="InterPro" id="IPR057073">
    <property type="entry name" value="EGF_integrin_2"/>
</dbReference>
<dbReference type="RefSeq" id="XP_011504605.1">
    <property type="nucleotide sequence ID" value="XM_011506303.1"/>
</dbReference>
<feature type="disulfide bond" evidence="18">
    <location>
        <begin position="609"/>
        <end position="614"/>
    </location>
</feature>
<evidence type="ECO:0000256" key="6">
    <source>
        <dbReference type="ARBA" id="ARBA00022692"/>
    </source>
</evidence>
<dbReference type="GO" id="GO:0046872">
    <property type="term" value="F:metal ion binding"/>
    <property type="evidence" value="ECO:0007669"/>
    <property type="project" value="UniProtKB-KW"/>
</dbReference>
<dbReference type="GO" id="GO:0005925">
    <property type="term" value="C:focal adhesion"/>
    <property type="evidence" value="ECO:0007669"/>
    <property type="project" value="TreeGrafter"/>
</dbReference>
<dbReference type="GeneID" id="105367549"/>
<dbReference type="SUPFAM" id="SSF103575">
    <property type="entry name" value="Plexin repeat"/>
    <property type="match status" value="1"/>
</dbReference>
<dbReference type="Gene3D" id="3.40.50.410">
    <property type="entry name" value="von Willebrand factor, type A domain"/>
    <property type="match status" value="1"/>
</dbReference>
<dbReference type="KEGG" id="csol:105367549"/>
<keyword evidence="6 19" id="KW-0812">Transmembrane</keyword>
<evidence type="ECO:0000256" key="11">
    <source>
        <dbReference type="ARBA" id="ARBA00022842"/>
    </source>
</evidence>
<keyword evidence="4" id="KW-0245">EGF-like domain</keyword>
<feature type="disulfide bond" evidence="18">
    <location>
        <begin position="654"/>
        <end position="667"/>
    </location>
</feature>
<evidence type="ECO:0000256" key="7">
    <source>
        <dbReference type="ARBA" id="ARBA00022723"/>
    </source>
</evidence>
<organism evidence="25 26">
    <name type="scientific">Ceratosolen solmsi marchali</name>
    <dbReference type="NCBI Taxonomy" id="326594"/>
    <lineage>
        <taxon>Eukaryota</taxon>
        <taxon>Metazoa</taxon>
        <taxon>Ecdysozoa</taxon>
        <taxon>Arthropoda</taxon>
        <taxon>Hexapoda</taxon>
        <taxon>Insecta</taxon>
        <taxon>Pterygota</taxon>
        <taxon>Neoptera</taxon>
        <taxon>Endopterygota</taxon>
        <taxon>Hymenoptera</taxon>
        <taxon>Apocrita</taxon>
        <taxon>Proctotrupomorpha</taxon>
        <taxon>Chalcidoidea</taxon>
        <taxon>Agaonidae</taxon>
        <taxon>Agaoninae</taxon>
        <taxon>Ceratosolen</taxon>
    </lineage>
</organism>
<reference evidence="26 27" key="1">
    <citation type="submission" date="2025-04" db="UniProtKB">
        <authorList>
            <consortium name="RefSeq"/>
        </authorList>
    </citation>
    <scope>IDENTIFICATION</scope>
</reference>
<sequence>MTGNFQWSLILLLITWLENGSSIQLSKPTGTNACISKQSCHDCIQTPSCAWCSLPDFDNKRCFLPHINLRISEECPDNYTFNPDNEYIKIHHKELWKGSYTIEGGKQEGFSYESGEQQSVKGSYHSDSVSGSKTSFNGKQEAVQLYPQEVNLRLRINEVQKIKIEYAQAQDYPVDLYYLMDLSNSMKDDKQKLSDLGQLLVESMSNITSNFRLGFGSFVDKVVMPYVSMVPKALIEPCDGCAAPYGYLNHMPLSQNTERFAKEVRDAPVSGNLDAPEGGFDAIMQAIVCRDEIRWREKARKLLLFSTDAGFHFAGDGKLSGIVKPNDGCCHLDQNGLYTHSTLQDYPSISQINLKVKENSINIIWAVTEEQIKIYQALTKHIEGSYAAKLSEDSSNIVDLVREQYNAISSSVEMKDTASNYVNIKYYSNCLGGGQMIETNKCDGLRVGNKIEFTTEIVISACPKNRSEWNQKFFIYPVGINESLTVNLEMICDCQCENSGENGFEYKSELCNGHGDLTCGICVCNDGYFGKNCECGTDDRGQIIVNEFACRRDNSSNVDCGGRGSCECNVCNCNTRDDPTEMIWGQYCECDNFSCDRRNNTICSGHGTCNCGNCECSLGWKGNACECSTDTNSCVKHGLECSGHGVCECGKCKCNVEGETRYSGQYCQICRTCPSRCEELKPCVLCKAFKAGNLTETECNNTCVDFQPEIVETLEVDVDQEETGCWGYDEQDCKYYFAYYYNMTVNKLQVKVQKARECPPQVYVLGIVLGVIAAVVLIGLALLLVWKLLTTIHDRREFARFEKERMMAKWDASENPIYRQATSTFKNPTYTASGVHMPLTK</sequence>
<accession>A0AAJ6YUJ0</accession>
<dbReference type="GO" id="GO:0007157">
    <property type="term" value="P:heterophilic cell-cell adhesion via plasma membrane cell adhesion molecules"/>
    <property type="evidence" value="ECO:0007669"/>
    <property type="project" value="UniProtKB-ARBA"/>
</dbReference>
<dbReference type="SUPFAM" id="SSF69179">
    <property type="entry name" value="Integrin domains"/>
    <property type="match status" value="1"/>
</dbReference>
<keyword evidence="14 19" id="KW-0401">Integrin</keyword>
<dbReference type="Gene3D" id="2.10.25.10">
    <property type="entry name" value="Laminin"/>
    <property type="match status" value="4"/>
</dbReference>
<feature type="disulfide bond" evidence="18">
    <location>
        <begin position="524"/>
        <end position="533"/>
    </location>
</feature>
<feature type="transmembrane region" description="Helical" evidence="20">
    <location>
        <begin position="762"/>
        <end position="786"/>
    </location>
</feature>
<dbReference type="FunFam" id="3.40.50.410:FF:000002">
    <property type="entry name" value="Integrin beta"/>
    <property type="match status" value="1"/>
</dbReference>
<dbReference type="Gene3D" id="4.10.1240.30">
    <property type="match status" value="1"/>
</dbReference>
<keyword evidence="12 19" id="KW-0130">Cell adhesion</keyword>
<dbReference type="Gene3D" id="1.20.5.100">
    <property type="entry name" value="Cytochrome c1, transmembrane anchor, C-terminal"/>
    <property type="match status" value="1"/>
</dbReference>
<feature type="disulfide bond" evidence="18">
    <location>
        <begin position="670"/>
        <end position="673"/>
    </location>
</feature>
<evidence type="ECO:0000256" key="12">
    <source>
        <dbReference type="ARBA" id="ARBA00022889"/>
    </source>
</evidence>
<dbReference type="RefSeq" id="XP_011504606.1">
    <property type="nucleotide sequence ID" value="XM_011506304.1"/>
</dbReference>
<evidence type="ECO:0000259" key="22">
    <source>
        <dbReference type="SMART" id="SM00187"/>
    </source>
</evidence>
<evidence type="ECO:0000256" key="5">
    <source>
        <dbReference type="ARBA" id="ARBA00022553"/>
    </source>
</evidence>
<dbReference type="Gene3D" id="2.60.40.1510">
    <property type="entry name" value="ntegrin, alpha v. Chain A, domain 3"/>
    <property type="match status" value="1"/>
</dbReference>
<protein>
    <recommendedName>
        <fullName evidence="19">Integrin beta</fullName>
    </recommendedName>
</protein>
<dbReference type="InterPro" id="IPR012896">
    <property type="entry name" value="Integrin_bsu_tail"/>
</dbReference>
<evidence type="ECO:0000313" key="26">
    <source>
        <dbReference type="RefSeq" id="XP_011504605.1"/>
    </source>
</evidence>
<evidence type="ECO:0000256" key="3">
    <source>
        <dbReference type="ARBA" id="ARBA00022475"/>
    </source>
</evidence>
<evidence type="ECO:0000313" key="25">
    <source>
        <dbReference type="Proteomes" id="UP000695007"/>
    </source>
</evidence>
<dbReference type="Pfam" id="PF07965">
    <property type="entry name" value="Integrin_B_tail"/>
    <property type="match status" value="1"/>
</dbReference>
<dbReference type="InterPro" id="IPR002369">
    <property type="entry name" value="Integrin_bsu_VWA"/>
</dbReference>
<keyword evidence="16 18" id="KW-1015">Disulfide bond</keyword>
<keyword evidence="25" id="KW-1185">Reference proteome</keyword>
<dbReference type="PANTHER" id="PTHR10082">
    <property type="entry name" value="INTEGRIN BETA SUBUNIT"/>
    <property type="match status" value="1"/>
</dbReference>
<dbReference type="Proteomes" id="UP000695007">
    <property type="component" value="Unplaced"/>
</dbReference>
<feature type="disulfide bond" evidence="18">
    <location>
        <begin position="590"/>
        <end position="595"/>
    </location>
</feature>
<feature type="disulfide bond" evidence="18">
    <location>
        <begin position="519"/>
        <end position="560"/>
    </location>
</feature>
<dbReference type="SUPFAM" id="SSF53300">
    <property type="entry name" value="vWA-like"/>
    <property type="match status" value="1"/>
</dbReference>
<feature type="domain" description="Integrin beta subunit cytoplasmic" evidence="23">
    <location>
        <begin position="787"/>
        <end position="833"/>
    </location>
</feature>
<feature type="disulfide bond" evidence="18">
    <location>
        <begin position="627"/>
        <end position="634"/>
    </location>
</feature>
<dbReference type="Pfam" id="PF08725">
    <property type="entry name" value="Integrin_b_cyt"/>
    <property type="match status" value="1"/>
</dbReference>
<feature type="disulfide bond" evidence="18">
    <location>
        <begin position="40"/>
        <end position="49"/>
    </location>
</feature>
<dbReference type="PANTHER" id="PTHR10082:SF60">
    <property type="entry name" value="INTEGRIN BETA-PS"/>
    <property type="match status" value="1"/>
</dbReference>
<feature type="disulfide bond" evidence="18">
    <location>
        <begin position="703"/>
        <end position="733"/>
    </location>
</feature>
<dbReference type="FunFam" id="2.10.25.10:FF:000036">
    <property type="entry name" value="Integrin beta"/>
    <property type="match status" value="1"/>
</dbReference>
<feature type="disulfide bond" evidence="18">
    <location>
        <begin position="566"/>
        <end position="571"/>
    </location>
</feature>
<evidence type="ECO:0000313" key="27">
    <source>
        <dbReference type="RefSeq" id="XP_011504606.1"/>
    </source>
</evidence>
<feature type="signal peptide" evidence="21">
    <location>
        <begin position="1"/>
        <end position="22"/>
    </location>
</feature>
<dbReference type="PIRSF" id="PIRSF002512">
    <property type="entry name" value="Integrin_B"/>
    <property type="match status" value="1"/>
</dbReference>
<feature type="disulfide bond" evidence="18">
    <location>
        <begin position="238"/>
        <end position="241"/>
    </location>
</feature>
<dbReference type="InterPro" id="IPR032695">
    <property type="entry name" value="Integrin_dom_sf"/>
</dbReference>
<evidence type="ECO:0000256" key="16">
    <source>
        <dbReference type="ARBA" id="ARBA00023157"/>
    </source>
</evidence>
<dbReference type="InterPro" id="IPR036465">
    <property type="entry name" value="vWFA_dom_sf"/>
</dbReference>
<feature type="disulfide bond" evidence="18">
    <location>
        <begin position="616"/>
        <end position="625"/>
    </location>
</feature>